<dbReference type="Proteomes" id="UP001153334">
    <property type="component" value="Unassembled WGS sequence"/>
</dbReference>
<evidence type="ECO:0000313" key="2">
    <source>
        <dbReference type="Proteomes" id="UP001153334"/>
    </source>
</evidence>
<dbReference type="EMBL" id="JAPESX010002598">
    <property type="protein sequence ID" value="KAJ8107202.1"/>
    <property type="molecule type" value="Genomic_DNA"/>
</dbReference>
<name>A0ACC2HVV2_9PEZI</name>
<evidence type="ECO:0000313" key="1">
    <source>
        <dbReference type="EMBL" id="KAJ8107202.1"/>
    </source>
</evidence>
<organism evidence="1 2">
    <name type="scientific">Nemania bipapillata</name>
    <dbReference type="NCBI Taxonomy" id="110536"/>
    <lineage>
        <taxon>Eukaryota</taxon>
        <taxon>Fungi</taxon>
        <taxon>Dikarya</taxon>
        <taxon>Ascomycota</taxon>
        <taxon>Pezizomycotina</taxon>
        <taxon>Sordariomycetes</taxon>
        <taxon>Xylariomycetidae</taxon>
        <taxon>Xylariales</taxon>
        <taxon>Xylariaceae</taxon>
        <taxon>Nemania</taxon>
    </lineage>
</organism>
<keyword evidence="2" id="KW-1185">Reference proteome</keyword>
<reference evidence="1" key="1">
    <citation type="submission" date="2022-11" db="EMBL/GenBank/DDBJ databases">
        <title>Genome Sequence of Nemania bipapillata.</title>
        <authorList>
            <person name="Buettner E."/>
        </authorList>
    </citation>
    <scope>NUCLEOTIDE SEQUENCE</scope>
    <source>
        <strain evidence="1">CP14</strain>
    </source>
</reference>
<gene>
    <name evidence="1" type="ORF">ONZ43_g6808</name>
</gene>
<sequence length="310" mass="32921">MLTDTTDRPERAQIFLCLHAADVVAGFFGPAISAALMENGHVWVVLLLSAAISFFSAFVITSFIPETLHMNQSAAVASPTLAQDGNPKPAKSYSSLLAPLRTVLTSNPQAVLLLCIFAPQTTARELFNSIGLQYSSVKFNLSYGRGNVLLSLFQGAQGLLALVLLPFITRVVAEPRGWSPWTRDRLYAVISISATTSGLLVIALAPVLWVEIVGLLLISLGSCTNGVLMSLMGGAVRPNQVGAMYSAALMLSIISRSGTGPIVSALFVAGLDLGWKWLGLPFAAMAAVMACEFGASLFIRKEKSEVADDE</sequence>
<comment type="caution">
    <text evidence="1">The sequence shown here is derived from an EMBL/GenBank/DDBJ whole genome shotgun (WGS) entry which is preliminary data.</text>
</comment>
<accession>A0ACC2HVV2</accession>
<protein>
    <submittedName>
        <fullName evidence="1">Uncharacterized protein</fullName>
    </submittedName>
</protein>
<proteinExistence type="predicted"/>